<organism evidence="1 2">
    <name type="scientific">Paenibacillus popilliae ATCC 14706</name>
    <dbReference type="NCBI Taxonomy" id="1212764"/>
    <lineage>
        <taxon>Bacteria</taxon>
        <taxon>Bacillati</taxon>
        <taxon>Bacillota</taxon>
        <taxon>Bacilli</taxon>
        <taxon>Bacillales</taxon>
        <taxon>Paenibacillaceae</taxon>
        <taxon>Paenibacillus</taxon>
    </lineage>
</organism>
<accession>M9LKP8</accession>
<proteinExistence type="predicted"/>
<gene>
    <name evidence="1" type="ORF">PPOP_3320</name>
</gene>
<dbReference type="AlphaFoldDB" id="M9LKP8"/>
<comment type="caution">
    <text evidence="1">The sequence shown here is derived from an EMBL/GenBank/DDBJ whole genome shotgun (WGS) entry which is preliminary data.</text>
</comment>
<protein>
    <submittedName>
        <fullName evidence="1">Uncharacterized protein</fullName>
    </submittedName>
</protein>
<evidence type="ECO:0000313" key="2">
    <source>
        <dbReference type="Proteomes" id="UP000029453"/>
    </source>
</evidence>
<dbReference type="EMBL" id="BALG01000288">
    <property type="protein sequence ID" value="GAC43920.1"/>
    <property type="molecule type" value="Genomic_DNA"/>
</dbReference>
<name>M9LKP8_PAEPP</name>
<sequence length="35" mass="3773">SPCVNGVVRTFILHESGHEPFVFLFPEGVALFVAG</sequence>
<evidence type="ECO:0000313" key="1">
    <source>
        <dbReference type="EMBL" id="GAC43920.1"/>
    </source>
</evidence>
<feature type="non-terminal residue" evidence="1">
    <location>
        <position position="1"/>
    </location>
</feature>
<reference evidence="1 2" key="1">
    <citation type="submission" date="2012-10" db="EMBL/GenBank/DDBJ databases">
        <title>Draft Genome Sequence of Paenibacillus popilliae ATCC 14706T.</title>
        <authorList>
            <person name="Iiyama K."/>
            <person name="Mori K."/>
            <person name="Mon H."/>
            <person name="Chieda Y."/>
            <person name="Lee J.M."/>
            <person name="Kusakabe T."/>
            <person name="Tashiro K."/>
            <person name="Asano S."/>
            <person name="Yasunaga-Aoki C."/>
            <person name="Shimizu S."/>
        </authorList>
    </citation>
    <scope>NUCLEOTIDE SEQUENCE [LARGE SCALE GENOMIC DNA]</scope>
    <source>
        <strain evidence="1 2">ATCC 14706</strain>
    </source>
</reference>
<keyword evidence="2" id="KW-1185">Reference proteome</keyword>
<dbReference type="Proteomes" id="UP000029453">
    <property type="component" value="Unassembled WGS sequence"/>
</dbReference>